<accession>A0A6A9UQW5</accession>
<organism evidence="3 4">
    <name type="scientific">Auraticoccus cholistanensis</name>
    <dbReference type="NCBI Taxonomy" id="2656650"/>
    <lineage>
        <taxon>Bacteria</taxon>
        <taxon>Bacillati</taxon>
        <taxon>Actinomycetota</taxon>
        <taxon>Actinomycetes</taxon>
        <taxon>Propionibacteriales</taxon>
        <taxon>Propionibacteriaceae</taxon>
        <taxon>Auraticoccus</taxon>
    </lineage>
</organism>
<dbReference type="PANTHER" id="PTHR33824">
    <property type="entry name" value="POLYKETIDE CYCLASE/DEHYDRASE AND LIPID TRANSPORT SUPERFAMILY PROTEIN"/>
    <property type="match status" value="1"/>
</dbReference>
<dbReference type="RefSeq" id="WP_156607824.1">
    <property type="nucleotide sequence ID" value="NZ_WPCU01000004.1"/>
</dbReference>
<dbReference type="InterPro" id="IPR047137">
    <property type="entry name" value="ORF3"/>
</dbReference>
<evidence type="ECO:0000259" key="2">
    <source>
        <dbReference type="Pfam" id="PF03364"/>
    </source>
</evidence>
<dbReference type="Proteomes" id="UP000435304">
    <property type="component" value="Unassembled WGS sequence"/>
</dbReference>
<feature type="compositionally biased region" description="Gly residues" evidence="1">
    <location>
        <begin position="150"/>
        <end position="161"/>
    </location>
</feature>
<evidence type="ECO:0000256" key="1">
    <source>
        <dbReference type="SAM" id="MobiDB-lite"/>
    </source>
</evidence>
<dbReference type="PANTHER" id="PTHR33824:SF7">
    <property type="entry name" value="POLYKETIDE CYCLASE_DEHYDRASE AND LIPID TRANSPORT SUPERFAMILY PROTEIN"/>
    <property type="match status" value="1"/>
</dbReference>
<dbReference type="EMBL" id="WPCU01000004">
    <property type="protein sequence ID" value="MVA74968.1"/>
    <property type="molecule type" value="Genomic_DNA"/>
</dbReference>
<comment type="caution">
    <text evidence="3">The sequence shown here is derived from an EMBL/GenBank/DDBJ whole genome shotgun (WGS) entry which is preliminary data.</text>
</comment>
<evidence type="ECO:0000313" key="3">
    <source>
        <dbReference type="EMBL" id="MVA74968.1"/>
    </source>
</evidence>
<keyword evidence="4" id="KW-1185">Reference proteome</keyword>
<dbReference type="Gene3D" id="3.30.530.20">
    <property type="match status" value="1"/>
</dbReference>
<dbReference type="CDD" id="cd07817">
    <property type="entry name" value="SRPBCC_8"/>
    <property type="match status" value="1"/>
</dbReference>
<dbReference type="InterPro" id="IPR023393">
    <property type="entry name" value="START-like_dom_sf"/>
</dbReference>
<dbReference type="AlphaFoldDB" id="A0A6A9UQW5"/>
<feature type="region of interest" description="Disordered" evidence="1">
    <location>
        <begin position="143"/>
        <end position="183"/>
    </location>
</feature>
<dbReference type="Pfam" id="PF03364">
    <property type="entry name" value="Polyketide_cyc"/>
    <property type="match status" value="1"/>
</dbReference>
<proteinExistence type="predicted"/>
<name>A0A6A9UQW5_9ACTN</name>
<reference evidence="3 4" key="1">
    <citation type="submission" date="2019-12" db="EMBL/GenBank/DDBJ databases">
        <title>Auraticoccus cholistani sp. nov., an actinomycete isolated from soil of Cholistan desert.</title>
        <authorList>
            <person name="Cheema M.T."/>
        </authorList>
    </citation>
    <scope>NUCLEOTIDE SEQUENCE [LARGE SCALE GENOMIC DNA]</scope>
    <source>
        <strain evidence="3 4">F435</strain>
    </source>
</reference>
<protein>
    <submittedName>
        <fullName evidence="3">Cyclase</fullName>
    </submittedName>
</protein>
<gene>
    <name evidence="3" type="ORF">GC722_02830</name>
</gene>
<evidence type="ECO:0000313" key="4">
    <source>
        <dbReference type="Proteomes" id="UP000435304"/>
    </source>
</evidence>
<feature type="domain" description="Coenzyme Q-binding protein COQ10 START" evidence="2">
    <location>
        <begin position="10"/>
        <end position="130"/>
    </location>
</feature>
<dbReference type="SUPFAM" id="SSF55961">
    <property type="entry name" value="Bet v1-like"/>
    <property type="match status" value="1"/>
</dbReference>
<sequence>MSQVQESVDVEVPVRVAYDQWTQFESFPEFMDGVESITQISETRNHWVTKVGGVQREFETEITEQHPDERVAWTSVGGDVKQAGVVTFHRLSDTSCRVTVQIDWEPQGVTEKIGAAVGVDDRQVKADTKRFKAFIESRGAETGAWRGDVPAGGGAATGGTAAGTVDAPGPHDEGEAQNPSGAI</sequence>
<dbReference type="InterPro" id="IPR005031">
    <property type="entry name" value="COQ10_START"/>
</dbReference>